<feature type="signal peptide" evidence="1">
    <location>
        <begin position="1"/>
        <end position="23"/>
    </location>
</feature>
<dbReference type="PANTHER" id="PTHR42716:SF1">
    <property type="entry name" value="SLL0471 PROTEIN"/>
    <property type="match status" value="1"/>
</dbReference>
<dbReference type="Proteomes" id="UP001501207">
    <property type="component" value="Unassembled WGS sequence"/>
</dbReference>
<dbReference type="SUPFAM" id="SSF51905">
    <property type="entry name" value="FAD/NAD(P)-binding domain"/>
    <property type="match status" value="1"/>
</dbReference>
<evidence type="ECO:0000313" key="3">
    <source>
        <dbReference type="Proteomes" id="UP001501207"/>
    </source>
</evidence>
<organism evidence="2 3">
    <name type="scientific">Compostibacter hankyongensis</name>
    <dbReference type="NCBI Taxonomy" id="1007089"/>
    <lineage>
        <taxon>Bacteria</taxon>
        <taxon>Pseudomonadati</taxon>
        <taxon>Bacteroidota</taxon>
        <taxon>Chitinophagia</taxon>
        <taxon>Chitinophagales</taxon>
        <taxon>Chitinophagaceae</taxon>
        <taxon>Compostibacter</taxon>
    </lineage>
</organism>
<proteinExistence type="predicted"/>
<feature type="chain" id="PRO_5046180509" evidence="1">
    <location>
        <begin position="24"/>
        <end position="577"/>
    </location>
</feature>
<sequence>MTSKLNRRNFLQFLALSGGGAAAAAVPVLTLAAKAAGLPAPSAAGNLQADLVIAGGGLGGCAAALAALRNGLRVILTEETGWIGGQLTQQGVPPDEHRWIETHGATQLYRDLREGIRNYYRQHYPLTDAARSRRLLNPGGGSVSTLCHEPRVALAVLYALLAPYLSNGKLTLLLEHKATGADVSGDKVRALKMLDRRSGQQKELNAPYFIDATELGDLLPLTGTEFVTGAEARSETKELHAAEKADPDNQQAFTYCLAMDYVAGEDHRISKPREYDFWRSFVPPLHPSWSGKLLDLAYSNPHTLTPKMLGFQPEGVPTGHALNLWNYRRIIHAANFRPGAYAGDISIINWPQNDYLLGNLTGVGDKAATNHMERAKQLSLSLFYWLQTEAPRPDGKQGWPGLRLRGDVLGTEDGLAKYPYIRESRRIRAVFTILEEHVGAANRALITGSKTGNRAFDFYDSVGVGYYHIDLHPTSRGNNYIDFDSLPFQIPLGALLPVRMENLLPAGKNIGTTHITNGCYRLHPVEWGIGEAAGMLAAYALQKNILPRGIREKKPELTAFQDFIRAQGIETRWPEPS</sequence>
<dbReference type="Gene3D" id="3.50.50.60">
    <property type="entry name" value="FAD/NAD(P)-binding domain"/>
    <property type="match status" value="1"/>
</dbReference>
<keyword evidence="3" id="KW-1185">Reference proteome</keyword>
<comment type="caution">
    <text evidence="2">The sequence shown here is derived from an EMBL/GenBank/DDBJ whole genome shotgun (WGS) entry which is preliminary data.</text>
</comment>
<dbReference type="InterPro" id="IPR005288">
    <property type="entry name" value="NadB"/>
</dbReference>
<dbReference type="Pfam" id="PF12831">
    <property type="entry name" value="FAD_oxidored"/>
    <property type="match status" value="1"/>
</dbReference>
<dbReference type="EMBL" id="BAABFN010000022">
    <property type="protein sequence ID" value="GAA4320502.1"/>
    <property type="molecule type" value="Genomic_DNA"/>
</dbReference>
<dbReference type="InterPro" id="IPR036188">
    <property type="entry name" value="FAD/NAD-bd_sf"/>
</dbReference>
<dbReference type="InterPro" id="IPR006311">
    <property type="entry name" value="TAT_signal"/>
</dbReference>
<dbReference type="RefSeq" id="WP_344981776.1">
    <property type="nucleotide sequence ID" value="NZ_BAABFN010000022.1"/>
</dbReference>
<evidence type="ECO:0000313" key="2">
    <source>
        <dbReference type="EMBL" id="GAA4320502.1"/>
    </source>
</evidence>
<gene>
    <name evidence="2" type="ORF">GCM10023143_34740</name>
</gene>
<protein>
    <submittedName>
        <fullName evidence="2">FAD-dependent oxidoreductase</fullName>
    </submittedName>
</protein>
<accession>A0ABP8GAK8</accession>
<keyword evidence="1" id="KW-0732">Signal</keyword>
<name>A0ABP8GAK8_9BACT</name>
<dbReference type="PANTHER" id="PTHR42716">
    <property type="entry name" value="L-ASPARTATE OXIDASE"/>
    <property type="match status" value="1"/>
</dbReference>
<dbReference type="PROSITE" id="PS51318">
    <property type="entry name" value="TAT"/>
    <property type="match status" value="1"/>
</dbReference>
<reference evidence="3" key="1">
    <citation type="journal article" date="2019" name="Int. J. Syst. Evol. Microbiol.">
        <title>The Global Catalogue of Microorganisms (GCM) 10K type strain sequencing project: providing services to taxonomists for standard genome sequencing and annotation.</title>
        <authorList>
            <consortium name="The Broad Institute Genomics Platform"/>
            <consortium name="The Broad Institute Genome Sequencing Center for Infectious Disease"/>
            <person name="Wu L."/>
            <person name="Ma J."/>
        </authorList>
    </citation>
    <scope>NUCLEOTIDE SEQUENCE [LARGE SCALE GENOMIC DNA]</scope>
    <source>
        <strain evidence="3">JCM 17664</strain>
    </source>
</reference>
<evidence type="ECO:0000256" key="1">
    <source>
        <dbReference type="SAM" id="SignalP"/>
    </source>
</evidence>